<comment type="caution">
    <text evidence="3">The sequence shown here is derived from an EMBL/GenBank/DDBJ whole genome shotgun (WGS) entry which is preliminary data.</text>
</comment>
<dbReference type="OrthoDB" id="10521619at2759"/>
<sequence>LNRRDLKVLISPIFKIKHDQISESGKIKKTQKKIIKKKNHKDHQTLELVIFDHHHHELARALRIIEQTIKITTIKVAFEQGFSGHLPLEPPNIVQAHKQFGYGGFGLFLVGEEEGLQEKNVGFGHQVLLLEAPLVLPLYHVVSQRRQPSQYPPQRLPPLSGEDRIAGREPDPFQPGPQRRPYAAREHRVEIVPGVDAHQLRRLDHLLHHYDQVRVVDRQPRRAERRRRRRLQKLRVRLEEPINGRSGSGILGILISIIIIVTTILRGPQRPRYEMTRGGARRVLMMIRRVNRRRGGEATRQRRRWVVLHS</sequence>
<keyword evidence="2" id="KW-1133">Transmembrane helix</keyword>
<feature type="non-terminal residue" evidence="3">
    <location>
        <position position="1"/>
    </location>
</feature>
<keyword evidence="4" id="KW-1185">Reference proteome</keyword>
<gene>
    <name evidence="3" type="ORF">TorRG33x02_286240</name>
</gene>
<feature type="transmembrane region" description="Helical" evidence="2">
    <location>
        <begin position="247"/>
        <end position="265"/>
    </location>
</feature>
<evidence type="ECO:0000256" key="2">
    <source>
        <dbReference type="SAM" id="Phobius"/>
    </source>
</evidence>
<evidence type="ECO:0000313" key="4">
    <source>
        <dbReference type="Proteomes" id="UP000237000"/>
    </source>
</evidence>
<keyword evidence="2" id="KW-0472">Membrane</keyword>
<proteinExistence type="predicted"/>
<dbReference type="EMBL" id="JXTC01000369">
    <property type="protein sequence ID" value="PON59977.1"/>
    <property type="molecule type" value="Genomic_DNA"/>
</dbReference>
<keyword evidence="2" id="KW-0812">Transmembrane</keyword>
<dbReference type="Proteomes" id="UP000237000">
    <property type="component" value="Unassembled WGS sequence"/>
</dbReference>
<reference evidence="4" key="1">
    <citation type="submission" date="2016-06" db="EMBL/GenBank/DDBJ databases">
        <title>Parallel loss of symbiosis genes in relatives of nitrogen-fixing non-legume Parasponia.</title>
        <authorList>
            <person name="Van Velzen R."/>
            <person name="Holmer R."/>
            <person name="Bu F."/>
            <person name="Rutten L."/>
            <person name="Van Zeijl A."/>
            <person name="Liu W."/>
            <person name="Santuari L."/>
            <person name="Cao Q."/>
            <person name="Sharma T."/>
            <person name="Shen D."/>
            <person name="Roswanjaya Y."/>
            <person name="Wardhani T."/>
            <person name="Kalhor M.S."/>
            <person name="Jansen J."/>
            <person name="Van den Hoogen J."/>
            <person name="Gungor B."/>
            <person name="Hartog M."/>
            <person name="Hontelez J."/>
            <person name="Verver J."/>
            <person name="Yang W.-C."/>
            <person name="Schijlen E."/>
            <person name="Repin R."/>
            <person name="Schilthuizen M."/>
            <person name="Schranz E."/>
            <person name="Heidstra R."/>
            <person name="Miyata K."/>
            <person name="Fedorova E."/>
            <person name="Kohlen W."/>
            <person name="Bisseling T."/>
            <person name="Smit S."/>
            <person name="Geurts R."/>
        </authorList>
    </citation>
    <scope>NUCLEOTIDE SEQUENCE [LARGE SCALE GENOMIC DNA]</scope>
    <source>
        <strain evidence="4">cv. RG33-2</strain>
    </source>
</reference>
<accession>A0A2P5CG01</accession>
<protein>
    <submittedName>
        <fullName evidence="3">Uncharacterized protein</fullName>
    </submittedName>
</protein>
<organism evidence="3 4">
    <name type="scientific">Trema orientale</name>
    <name type="common">Charcoal tree</name>
    <name type="synonym">Celtis orientalis</name>
    <dbReference type="NCBI Taxonomy" id="63057"/>
    <lineage>
        <taxon>Eukaryota</taxon>
        <taxon>Viridiplantae</taxon>
        <taxon>Streptophyta</taxon>
        <taxon>Embryophyta</taxon>
        <taxon>Tracheophyta</taxon>
        <taxon>Spermatophyta</taxon>
        <taxon>Magnoliopsida</taxon>
        <taxon>eudicotyledons</taxon>
        <taxon>Gunneridae</taxon>
        <taxon>Pentapetalae</taxon>
        <taxon>rosids</taxon>
        <taxon>fabids</taxon>
        <taxon>Rosales</taxon>
        <taxon>Cannabaceae</taxon>
        <taxon>Trema</taxon>
    </lineage>
</organism>
<evidence type="ECO:0000313" key="3">
    <source>
        <dbReference type="EMBL" id="PON59977.1"/>
    </source>
</evidence>
<feature type="compositionally biased region" description="Basic and acidic residues" evidence="1">
    <location>
        <begin position="161"/>
        <end position="171"/>
    </location>
</feature>
<feature type="region of interest" description="Disordered" evidence="1">
    <location>
        <begin position="147"/>
        <end position="183"/>
    </location>
</feature>
<dbReference type="InParanoid" id="A0A2P5CG01"/>
<name>A0A2P5CG01_TREOI</name>
<evidence type="ECO:0000256" key="1">
    <source>
        <dbReference type="SAM" id="MobiDB-lite"/>
    </source>
</evidence>
<dbReference type="AlphaFoldDB" id="A0A2P5CG01"/>